<dbReference type="AlphaFoldDB" id="A0A4Y7SQA7"/>
<proteinExistence type="predicted"/>
<name>A0A4Y7SQA7_COPMI</name>
<dbReference type="EMBL" id="QPFP01000071">
    <property type="protein sequence ID" value="TEB24060.1"/>
    <property type="molecule type" value="Genomic_DNA"/>
</dbReference>
<gene>
    <name evidence="1" type="ORF">FA13DRAFT_1714970</name>
</gene>
<keyword evidence="2" id="KW-1185">Reference proteome</keyword>
<reference evidence="1 2" key="1">
    <citation type="journal article" date="2019" name="Nat. Ecol. Evol.">
        <title>Megaphylogeny resolves global patterns of mushroom evolution.</title>
        <authorList>
            <person name="Varga T."/>
            <person name="Krizsan K."/>
            <person name="Foldi C."/>
            <person name="Dima B."/>
            <person name="Sanchez-Garcia M."/>
            <person name="Sanchez-Ramirez S."/>
            <person name="Szollosi G.J."/>
            <person name="Szarkandi J.G."/>
            <person name="Papp V."/>
            <person name="Albert L."/>
            <person name="Andreopoulos W."/>
            <person name="Angelini C."/>
            <person name="Antonin V."/>
            <person name="Barry K.W."/>
            <person name="Bougher N.L."/>
            <person name="Buchanan P."/>
            <person name="Buyck B."/>
            <person name="Bense V."/>
            <person name="Catcheside P."/>
            <person name="Chovatia M."/>
            <person name="Cooper J."/>
            <person name="Damon W."/>
            <person name="Desjardin D."/>
            <person name="Finy P."/>
            <person name="Geml J."/>
            <person name="Haridas S."/>
            <person name="Hughes K."/>
            <person name="Justo A."/>
            <person name="Karasinski D."/>
            <person name="Kautmanova I."/>
            <person name="Kiss B."/>
            <person name="Kocsube S."/>
            <person name="Kotiranta H."/>
            <person name="LaButti K.M."/>
            <person name="Lechner B.E."/>
            <person name="Liimatainen K."/>
            <person name="Lipzen A."/>
            <person name="Lukacs Z."/>
            <person name="Mihaltcheva S."/>
            <person name="Morgado L.N."/>
            <person name="Niskanen T."/>
            <person name="Noordeloos M.E."/>
            <person name="Ohm R.A."/>
            <person name="Ortiz-Santana B."/>
            <person name="Ovrebo C."/>
            <person name="Racz N."/>
            <person name="Riley R."/>
            <person name="Savchenko A."/>
            <person name="Shiryaev A."/>
            <person name="Soop K."/>
            <person name="Spirin V."/>
            <person name="Szebenyi C."/>
            <person name="Tomsovsky M."/>
            <person name="Tulloss R.E."/>
            <person name="Uehling J."/>
            <person name="Grigoriev I.V."/>
            <person name="Vagvolgyi C."/>
            <person name="Papp T."/>
            <person name="Martin F.M."/>
            <person name="Miettinen O."/>
            <person name="Hibbett D.S."/>
            <person name="Nagy L.G."/>
        </authorList>
    </citation>
    <scope>NUCLEOTIDE SEQUENCE [LARGE SCALE GENOMIC DNA]</scope>
    <source>
        <strain evidence="1 2">FP101781</strain>
    </source>
</reference>
<accession>A0A4Y7SQA7</accession>
<comment type="caution">
    <text evidence="1">The sequence shown here is derived from an EMBL/GenBank/DDBJ whole genome shotgun (WGS) entry which is preliminary data.</text>
</comment>
<organism evidence="1 2">
    <name type="scientific">Coprinellus micaceus</name>
    <name type="common">Glistening ink-cap mushroom</name>
    <name type="synonym">Coprinus micaceus</name>
    <dbReference type="NCBI Taxonomy" id="71717"/>
    <lineage>
        <taxon>Eukaryota</taxon>
        <taxon>Fungi</taxon>
        <taxon>Dikarya</taxon>
        <taxon>Basidiomycota</taxon>
        <taxon>Agaricomycotina</taxon>
        <taxon>Agaricomycetes</taxon>
        <taxon>Agaricomycetidae</taxon>
        <taxon>Agaricales</taxon>
        <taxon>Agaricineae</taxon>
        <taxon>Psathyrellaceae</taxon>
        <taxon>Coprinellus</taxon>
    </lineage>
</organism>
<evidence type="ECO:0000313" key="2">
    <source>
        <dbReference type="Proteomes" id="UP000298030"/>
    </source>
</evidence>
<dbReference type="Proteomes" id="UP000298030">
    <property type="component" value="Unassembled WGS sequence"/>
</dbReference>
<protein>
    <submittedName>
        <fullName evidence="1">Uncharacterized protein</fullName>
    </submittedName>
</protein>
<sequence length="259" mass="28987">MARSDVDMAVLAIIASLGSDQAHVREMTIGSLKQIALQVASSEGCLSLSMTSIEAGLLHLEVNGLVEIDYNNNEDLSLVNLGSEWIELWGTPNTDLVAIQQQVARAVQYQKHPSKTPKFPRRRSTDSITGKRGRYILSGSTSTAYRSDTTDEGIGEVEPRAHSLSELPETQAELRKEYIRTVEEEIELLRQQYEIAQSHGRYGEISECQRKEYGALQNRTSELSAKARALDGWWKALDTVLDSISNDLTPQRLWQARRV</sequence>
<evidence type="ECO:0000313" key="1">
    <source>
        <dbReference type="EMBL" id="TEB24060.1"/>
    </source>
</evidence>